<evidence type="ECO:0000256" key="1">
    <source>
        <dbReference type="SAM" id="MobiDB-lite"/>
    </source>
</evidence>
<protein>
    <submittedName>
        <fullName evidence="3">Pre-rRNA-processing protein esf1</fullName>
    </submittedName>
</protein>
<dbReference type="WBParaSite" id="SMUV_0000787201-mRNA-1">
    <property type="protein sequence ID" value="SMUV_0000787201-mRNA-1"/>
    <property type="gene ID" value="SMUV_0000787201"/>
</dbReference>
<feature type="compositionally biased region" description="Basic and acidic residues" evidence="1">
    <location>
        <begin position="15"/>
        <end position="24"/>
    </location>
</feature>
<sequence length="190" mass="21509">MPRDWKATKSTGTWKTKEGKRSDSEETESDPELAAEREYALQNGLPLDINHEEENPEEKKKPAAARITQAKAERKARCRGVSGSMTKKQRSITNDELDVLYDDDYDFVEVDDLDDNSSDIMGEEVDNHLHELRLEDVATTGARRKKRVSEAASETDSKYHFSAVQTDKDDVFDDEAKVKKISKGVTDLKV</sequence>
<proteinExistence type="predicted"/>
<dbReference type="STRING" id="451379.A0A0N5ASU1"/>
<evidence type="ECO:0000313" key="2">
    <source>
        <dbReference type="Proteomes" id="UP000046393"/>
    </source>
</evidence>
<evidence type="ECO:0000313" key="3">
    <source>
        <dbReference type="WBParaSite" id="SMUV_0000787201-mRNA-1"/>
    </source>
</evidence>
<name>A0A0N5ASU1_9BILA</name>
<organism evidence="2 3">
    <name type="scientific">Syphacia muris</name>
    <dbReference type="NCBI Taxonomy" id="451379"/>
    <lineage>
        <taxon>Eukaryota</taxon>
        <taxon>Metazoa</taxon>
        <taxon>Ecdysozoa</taxon>
        <taxon>Nematoda</taxon>
        <taxon>Chromadorea</taxon>
        <taxon>Rhabditida</taxon>
        <taxon>Spirurina</taxon>
        <taxon>Oxyuridomorpha</taxon>
        <taxon>Oxyuroidea</taxon>
        <taxon>Oxyuridae</taxon>
        <taxon>Syphacia</taxon>
    </lineage>
</organism>
<reference evidence="3" key="1">
    <citation type="submission" date="2017-02" db="UniProtKB">
        <authorList>
            <consortium name="WormBaseParasite"/>
        </authorList>
    </citation>
    <scope>IDENTIFICATION</scope>
</reference>
<feature type="region of interest" description="Disordered" evidence="1">
    <location>
        <begin position="1"/>
        <end position="89"/>
    </location>
</feature>
<accession>A0A0N5ASU1</accession>
<keyword evidence="2" id="KW-1185">Reference proteome</keyword>
<dbReference type="Proteomes" id="UP000046393">
    <property type="component" value="Unplaced"/>
</dbReference>
<feature type="compositionally biased region" description="Basic and acidic residues" evidence="1">
    <location>
        <begin position="49"/>
        <end position="61"/>
    </location>
</feature>
<dbReference type="AlphaFoldDB" id="A0A0N5ASU1"/>